<dbReference type="Proteomes" id="UP000230750">
    <property type="component" value="Unassembled WGS sequence"/>
</dbReference>
<organism evidence="4 5">
    <name type="scientific">Stichopus japonicus</name>
    <name type="common">Sea cucumber</name>
    <dbReference type="NCBI Taxonomy" id="307972"/>
    <lineage>
        <taxon>Eukaryota</taxon>
        <taxon>Metazoa</taxon>
        <taxon>Echinodermata</taxon>
        <taxon>Eleutherozoa</taxon>
        <taxon>Echinozoa</taxon>
        <taxon>Holothuroidea</taxon>
        <taxon>Aspidochirotacea</taxon>
        <taxon>Aspidochirotida</taxon>
        <taxon>Stichopodidae</taxon>
        <taxon>Apostichopus</taxon>
    </lineage>
</organism>
<dbReference type="GO" id="GO:0000723">
    <property type="term" value="P:telomere maintenance"/>
    <property type="evidence" value="ECO:0007669"/>
    <property type="project" value="TreeGrafter"/>
</dbReference>
<dbReference type="SUPFAM" id="SSF56300">
    <property type="entry name" value="Metallo-dependent phosphatases"/>
    <property type="match status" value="1"/>
</dbReference>
<dbReference type="GO" id="GO:0030145">
    <property type="term" value="F:manganese ion binding"/>
    <property type="evidence" value="ECO:0007669"/>
    <property type="project" value="InterPro"/>
</dbReference>
<dbReference type="PANTHER" id="PTHR10139">
    <property type="entry name" value="DOUBLE-STRAND BREAK REPAIR PROTEIN MRE11"/>
    <property type="match status" value="1"/>
</dbReference>
<dbReference type="InterPro" id="IPR029052">
    <property type="entry name" value="Metallo-depent_PP-like"/>
</dbReference>
<protein>
    <submittedName>
        <fullName evidence="4">Putative double-strand break repair protein MRE11A</fullName>
    </submittedName>
</protein>
<keyword evidence="2" id="KW-0812">Transmembrane</keyword>
<dbReference type="Gene3D" id="3.30.110.110">
    <property type="entry name" value="Mre11, capping domain"/>
    <property type="match status" value="1"/>
</dbReference>
<gene>
    <name evidence="4" type="ORF">BSL78_16711</name>
</gene>
<dbReference type="EMBL" id="MRZV01000645">
    <property type="protein sequence ID" value="PIK46425.1"/>
    <property type="molecule type" value="Genomic_DNA"/>
</dbReference>
<evidence type="ECO:0000313" key="5">
    <source>
        <dbReference type="Proteomes" id="UP000230750"/>
    </source>
</evidence>
<dbReference type="GO" id="GO:0031573">
    <property type="term" value="P:mitotic intra-S DNA damage checkpoint signaling"/>
    <property type="evidence" value="ECO:0007669"/>
    <property type="project" value="TreeGrafter"/>
</dbReference>
<dbReference type="GO" id="GO:0006303">
    <property type="term" value="P:double-strand break repair via nonhomologous end joining"/>
    <property type="evidence" value="ECO:0007669"/>
    <property type="project" value="TreeGrafter"/>
</dbReference>
<dbReference type="OrthoDB" id="30417at2759"/>
<dbReference type="Pfam" id="PF00149">
    <property type="entry name" value="Metallophos"/>
    <property type="match status" value="1"/>
</dbReference>
<reference evidence="4 5" key="1">
    <citation type="journal article" date="2017" name="PLoS Biol.">
        <title>The sea cucumber genome provides insights into morphological evolution and visceral regeneration.</title>
        <authorList>
            <person name="Zhang X."/>
            <person name="Sun L."/>
            <person name="Yuan J."/>
            <person name="Sun Y."/>
            <person name="Gao Y."/>
            <person name="Zhang L."/>
            <person name="Li S."/>
            <person name="Dai H."/>
            <person name="Hamel J.F."/>
            <person name="Liu C."/>
            <person name="Yu Y."/>
            <person name="Liu S."/>
            <person name="Lin W."/>
            <person name="Guo K."/>
            <person name="Jin S."/>
            <person name="Xu P."/>
            <person name="Storey K.B."/>
            <person name="Huan P."/>
            <person name="Zhang T."/>
            <person name="Zhou Y."/>
            <person name="Zhang J."/>
            <person name="Lin C."/>
            <person name="Li X."/>
            <person name="Xing L."/>
            <person name="Huo D."/>
            <person name="Sun M."/>
            <person name="Wang L."/>
            <person name="Mercier A."/>
            <person name="Li F."/>
            <person name="Yang H."/>
            <person name="Xiang J."/>
        </authorList>
    </citation>
    <scope>NUCLEOTIDE SEQUENCE [LARGE SCALE GENOMIC DNA]</scope>
    <source>
        <strain evidence="4">Shaxun</strain>
        <tissue evidence="4">Muscle</tissue>
    </source>
</reference>
<keyword evidence="2" id="KW-1133">Transmembrane helix</keyword>
<dbReference type="GO" id="GO:0000724">
    <property type="term" value="P:double-strand break repair via homologous recombination"/>
    <property type="evidence" value="ECO:0007669"/>
    <property type="project" value="TreeGrafter"/>
</dbReference>
<dbReference type="GO" id="GO:0097552">
    <property type="term" value="P:mitochondrial double-strand break repair via homologous recombination"/>
    <property type="evidence" value="ECO:0007669"/>
    <property type="project" value="TreeGrafter"/>
</dbReference>
<dbReference type="SMART" id="SM01347">
    <property type="entry name" value="Mre11_DNA_bind"/>
    <property type="match status" value="1"/>
</dbReference>
<dbReference type="PANTHER" id="PTHR10139:SF1">
    <property type="entry name" value="DOUBLE-STRAND BREAK REPAIR PROTEIN MRE11"/>
    <property type="match status" value="1"/>
</dbReference>
<dbReference type="GO" id="GO:0042138">
    <property type="term" value="P:meiotic DNA double-strand break formation"/>
    <property type="evidence" value="ECO:0007669"/>
    <property type="project" value="TreeGrafter"/>
</dbReference>
<dbReference type="STRING" id="307972.A0A2G8KEN0"/>
<dbReference type="GO" id="GO:0030870">
    <property type="term" value="C:Mre11 complex"/>
    <property type="evidence" value="ECO:0007669"/>
    <property type="project" value="TreeGrafter"/>
</dbReference>
<dbReference type="InterPro" id="IPR007281">
    <property type="entry name" value="Mre11_DNA-bd"/>
</dbReference>
<dbReference type="CDD" id="cd00840">
    <property type="entry name" value="MPP_Mre11_N"/>
    <property type="match status" value="1"/>
</dbReference>
<sequence>MHSACLTSTHMFPFITTYLFPISSVIFIVSASDCHIGYMEKDPERRNDSLNTFEELLQQAREQKVDMILLGGDLFHHNKPARYFRYHCMRLLKQYCQRDEPSPIEIIPHPDETSSFPVTNNTLTYQTPVFSVHGNHDNPSGLGNLCALDVLSEAGLINHFGKALSHESVEMCPVLIRKGQTKVALYGLGSITDKALHGMFEKGKVSMSEPPVDVQSWFSMFVIHQNRAYRGDKEYIPESFLDEKLKVKLDLVIWGHEHDCQLDPVWYKKRFRIIQPGSTIATSIVKGETKQKIEKSFPQTVFQLQLAHWHFAMDKPFMNAYGSSGDQRQIHEMYKDTADHRTTDVHQKSRLKFAEHRLDPGDVDIESKVEEFCAEQINKMVEAVTRDNASFPKRPLLPLIKLRVDVSGGYPTFNKRRFAQQFVNKVANVRVHGHDEQNLIDFKDKDERKKTVSDRQ</sequence>
<dbReference type="Gene3D" id="3.60.21.10">
    <property type="match status" value="1"/>
</dbReference>
<feature type="domain" description="Mre11 DNA-binding" evidence="3">
    <location>
        <begin position="344"/>
        <end position="454"/>
    </location>
</feature>
<evidence type="ECO:0000259" key="3">
    <source>
        <dbReference type="SMART" id="SM01347"/>
    </source>
</evidence>
<dbReference type="AlphaFoldDB" id="A0A2G8KEN0"/>
<dbReference type="InterPro" id="IPR038487">
    <property type="entry name" value="Mre11_capping_dom"/>
</dbReference>
<dbReference type="GO" id="GO:0000014">
    <property type="term" value="F:single-stranded DNA endodeoxyribonuclease activity"/>
    <property type="evidence" value="ECO:0007669"/>
    <property type="project" value="TreeGrafter"/>
</dbReference>
<accession>A0A2G8KEN0</accession>
<keyword evidence="1" id="KW-0378">Hydrolase</keyword>
<dbReference type="GO" id="GO:0007095">
    <property type="term" value="P:mitotic G2 DNA damage checkpoint signaling"/>
    <property type="evidence" value="ECO:0007669"/>
    <property type="project" value="TreeGrafter"/>
</dbReference>
<dbReference type="Pfam" id="PF04152">
    <property type="entry name" value="Mre11_DNA_bind"/>
    <property type="match status" value="1"/>
</dbReference>
<name>A0A2G8KEN0_STIJA</name>
<evidence type="ECO:0000256" key="1">
    <source>
        <dbReference type="ARBA" id="ARBA00022801"/>
    </source>
</evidence>
<dbReference type="InterPro" id="IPR004843">
    <property type="entry name" value="Calcineurin-like_PHP"/>
</dbReference>
<evidence type="ECO:0000313" key="4">
    <source>
        <dbReference type="EMBL" id="PIK46425.1"/>
    </source>
</evidence>
<proteinExistence type="predicted"/>
<feature type="transmembrane region" description="Helical" evidence="2">
    <location>
        <begin position="12"/>
        <end position="31"/>
    </location>
</feature>
<evidence type="ECO:0000256" key="2">
    <source>
        <dbReference type="SAM" id="Phobius"/>
    </source>
</evidence>
<comment type="caution">
    <text evidence="4">The sequence shown here is derived from an EMBL/GenBank/DDBJ whole genome shotgun (WGS) entry which is preliminary data.</text>
</comment>
<dbReference type="InterPro" id="IPR041796">
    <property type="entry name" value="Mre11_N"/>
</dbReference>
<dbReference type="GO" id="GO:0035861">
    <property type="term" value="C:site of double-strand break"/>
    <property type="evidence" value="ECO:0007669"/>
    <property type="project" value="TreeGrafter"/>
</dbReference>
<keyword evidence="2" id="KW-0472">Membrane</keyword>
<keyword evidence="5" id="KW-1185">Reference proteome</keyword>